<name>A0ABY9KZ47_9BACI</name>
<evidence type="ECO:0000256" key="1">
    <source>
        <dbReference type="SAM" id="Phobius"/>
    </source>
</evidence>
<dbReference type="Proteomes" id="UP001180087">
    <property type="component" value="Chromosome"/>
</dbReference>
<dbReference type="EMBL" id="CP129113">
    <property type="protein sequence ID" value="WLV25910.1"/>
    <property type="molecule type" value="Genomic_DNA"/>
</dbReference>
<feature type="transmembrane region" description="Helical" evidence="1">
    <location>
        <begin position="6"/>
        <end position="22"/>
    </location>
</feature>
<keyword evidence="3" id="KW-1185">Reference proteome</keyword>
<evidence type="ECO:0000313" key="2">
    <source>
        <dbReference type="EMBL" id="WLV25910.1"/>
    </source>
</evidence>
<keyword evidence="1" id="KW-0472">Membrane</keyword>
<evidence type="ECO:0000313" key="3">
    <source>
        <dbReference type="Proteomes" id="UP001180087"/>
    </source>
</evidence>
<keyword evidence="1" id="KW-0812">Transmembrane</keyword>
<feature type="transmembrane region" description="Helical" evidence="1">
    <location>
        <begin position="73"/>
        <end position="96"/>
    </location>
</feature>
<accession>A0ABY9KZ47</accession>
<evidence type="ECO:0008006" key="4">
    <source>
        <dbReference type="Google" id="ProtNLM"/>
    </source>
</evidence>
<feature type="transmembrane region" description="Helical" evidence="1">
    <location>
        <begin position="34"/>
        <end position="53"/>
    </location>
</feature>
<sequence length="103" mass="11545">MLTMISLILGFAAWIIAILNLRKKRKHNNEKRRFILTIISFSSCVCSLCIYIFDLTNLVKIEDWTALMDISPTGAMAAFILSIMTIILNILSLMLFTGGTATD</sequence>
<protein>
    <recommendedName>
        <fullName evidence="4">Group-specific protein</fullName>
    </recommendedName>
</protein>
<organism evidence="2 3">
    <name type="scientific">Aciduricibacillus chroicocephali</name>
    <dbReference type="NCBI Taxonomy" id="3054939"/>
    <lineage>
        <taxon>Bacteria</taxon>
        <taxon>Bacillati</taxon>
        <taxon>Bacillota</taxon>
        <taxon>Bacilli</taxon>
        <taxon>Bacillales</taxon>
        <taxon>Bacillaceae</taxon>
        <taxon>Aciduricibacillus</taxon>
    </lineage>
</organism>
<reference evidence="2" key="1">
    <citation type="submission" date="2023-06" db="EMBL/GenBank/DDBJ databases">
        <title>A Treasure from Seagulls: Isolation and Description of Aciduricobacillus qingdaonensis gen. nov., sp. nov., a Rare Obligately Uric Acid-utilizing Member in the Family Bacillaceae.</title>
        <authorList>
            <person name="Liu W."/>
            <person name="Wang B."/>
        </authorList>
    </citation>
    <scope>NUCLEOTIDE SEQUENCE</scope>
    <source>
        <strain evidence="2">44XB</strain>
    </source>
</reference>
<dbReference type="RefSeq" id="WP_348029700.1">
    <property type="nucleotide sequence ID" value="NZ_CP129113.1"/>
</dbReference>
<proteinExistence type="predicted"/>
<keyword evidence="1" id="KW-1133">Transmembrane helix</keyword>
<gene>
    <name evidence="2" type="ORF">QR721_06850</name>
</gene>